<evidence type="ECO:0000256" key="4">
    <source>
        <dbReference type="ARBA" id="ARBA00022679"/>
    </source>
</evidence>
<dbReference type="SUPFAM" id="SSF56112">
    <property type="entry name" value="Protein kinase-like (PK-like)"/>
    <property type="match status" value="1"/>
</dbReference>
<dbReference type="GO" id="GO:0005524">
    <property type="term" value="F:ATP binding"/>
    <property type="evidence" value="ECO:0007669"/>
    <property type="project" value="UniProtKB-KW"/>
</dbReference>
<dbReference type="GO" id="GO:0005975">
    <property type="term" value="P:carbohydrate metabolic process"/>
    <property type="evidence" value="ECO:0007669"/>
    <property type="project" value="InterPro"/>
</dbReference>
<accession>A0A1Z3HUG9</accession>
<evidence type="ECO:0000313" key="10">
    <source>
        <dbReference type="EMBL" id="ASC73954.1"/>
    </source>
</evidence>
<dbReference type="STRING" id="1641165.XM38_19195"/>
<dbReference type="KEGG" id="hhg:XM38_049280"/>
<dbReference type="Pfam" id="PF13671">
    <property type="entry name" value="AAA_33"/>
    <property type="match status" value="1"/>
</dbReference>
<keyword evidence="4" id="KW-0808">Transferase</keyword>
<dbReference type="EC" id="2.7.1.12" evidence="3"/>
<organism evidence="10 11">
    <name type="scientific">Halomicronema hongdechloris C2206</name>
    <dbReference type="NCBI Taxonomy" id="1641165"/>
    <lineage>
        <taxon>Bacteria</taxon>
        <taxon>Bacillati</taxon>
        <taxon>Cyanobacteriota</taxon>
        <taxon>Cyanophyceae</taxon>
        <taxon>Nodosilineales</taxon>
        <taxon>Nodosilineaceae</taxon>
        <taxon>Halomicronema</taxon>
    </lineage>
</organism>
<dbReference type="OrthoDB" id="9810277at2"/>
<dbReference type="Gene3D" id="3.40.50.300">
    <property type="entry name" value="P-loop containing nucleotide triphosphate hydrolases"/>
    <property type="match status" value="1"/>
</dbReference>
<dbReference type="InterPro" id="IPR052732">
    <property type="entry name" value="Cell-binding_unc_protein"/>
</dbReference>
<dbReference type="EMBL" id="CP021983">
    <property type="protein sequence ID" value="ASC73954.1"/>
    <property type="molecule type" value="Genomic_DNA"/>
</dbReference>
<evidence type="ECO:0000259" key="9">
    <source>
        <dbReference type="Pfam" id="PF01636"/>
    </source>
</evidence>
<dbReference type="GO" id="GO:0046316">
    <property type="term" value="F:gluconokinase activity"/>
    <property type="evidence" value="ECO:0007669"/>
    <property type="project" value="UniProtKB-EC"/>
</dbReference>
<dbReference type="RefSeq" id="WP_080811813.1">
    <property type="nucleotide sequence ID" value="NZ_CP021983.2"/>
</dbReference>
<dbReference type="InterPro" id="IPR002575">
    <property type="entry name" value="Aminoglycoside_PTrfase"/>
</dbReference>
<comment type="similarity">
    <text evidence="2">Belongs to the gluconokinase GntK/GntV family.</text>
</comment>
<dbReference type="PANTHER" id="PTHR43883">
    <property type="entry name" value="SLR0207 PROTEIN"/>
    <property type="match status" value="1"/>
</dbReference>
<dbReference type="Proteomes" id="UP000191901">
    <property type="component" value="Chromosome"/>
</dbReference>
<evidence type="ECO:0000256" key="3">
    <source>
        <dbReference type="ARBA" id="ARBA00012054"/>
    </source>
</evidence>
<evidence type="ECO:0000256" key="5">
    <source>
        <dbReference type="ARBA" id="ARBA00022741"/>
    </source>
</evidence>
<evidence type="ECO:0000256" key="8">
    <source>
        <dbReference type="ARBA" id="ARBA00048090"/>
    </source>
</evidence>
<evidence type="ECO:0000256" key="6">
    <source>
        <dbReference type="ARBA" id="ARBA00022777"/>
    </source>
</evidence>
<dbReference type="Gene3D" id="3.90.1200.10">
    <property type="match status" value="1"/>
</dbReference>
<reference evidence="10 11" key="1">
    <citation type="journal article" date="2016" name="Biochim. Biophys. Acta">
        <title>Characterization of red-shifted phycobilisomes isolated from the chlorophyll f-containing cyanobacterium Halomicronema hongdechloris.</title>
        <authorList>
            <person name="Li Y."/>
            <person name="Lin Y."/>
            <person name="Garvey C.J."/>
            <person name="Birch D."/>
            <person name="Corkery R.W."/>
            <person name="Loughlin P.C."/>
            <person name="Scheer H."/>
            <person name="Willows R.D."/>
            <person name="Chen M."/>
        </authorList>
    </citation>
    <scope>NUCLEOTIDE SEQUENCE [LARGE SCALE GENOMIC DNA]</scope>
    <source>
        <strain evidence="10 11">C2206</strain>
    </source>
</reference>
<comment type="catalytic activity">
    <reaction evidence="8">
        <text>D-gluconate + ATP = 6-phospho-D-gluconate + ADP + H(+)</text>
        <dbReference type="Rhea" id="RHEA:19433"/>
        <dbReference type="ChEBI" id="CHEBI:15378"/>
        <dbReference type="ChEBI" id="CHEBI:18391"/>
        <dbReference type="ChEBI" id="CHEBI:30616"/>
        <dbReference type="ChEBI" id="CHEBI:58759"/>
        <dbReference type="ChEBI" id="CHEBI:456216"/>
        <dbReference type="EC" id="2.7.1.12"/>
    </reaction>
</comment>
<feature type="domain" description="Aminoglycoside phosphotransferase" evidence="9">
    <location>
        <begin position="124"/>
        <end position="287"/>
    </location>
</feature>
<gene>
    <name evidence="10" type="ORF">XM38_049280</name>
</gene>
<keyword evidence="6" id="KW-0418">Kinase</keyword>
<comment type="pathway">
    <text evidence="1">Carbohydrate acid metabolism.</text>
</comment>
<evidence type="ECO:0000256" key="2">
    <source>
        <dbReference type="ARBA" id="ARBA00008420"/>
    </source>
</evidence>
<sequence>MAESTLPALIQALLQPQAYPHPVTQPMRLMQTHVSYVLLTGEYAYKLKKPVNFGFLDYSTLEKRHHFCQEELRLNQRAAAPLYLDVCPVTQQGDQYRLQGEGQAVDYAVKMRQFPQDALLSHLSEQGELSEELLRRLAERVADFHRRAETSDYIRAFGELSQVRQAIDENYDQTVDFIGGPQTQQQFDETKAYTDRFFAERADLFRQRQEQGWIRACHGDLHLGNICYWQDQLLLFDCIEFNEPFRLVDVMYDIAYIVMDLVLRERSDLTGPFLSHYVEQTGDWEGLQILPLYVSRQAYVRAKVTSFLLKDPSVAEADKQQASATAARYYRLAWSYVQPQTGALYVMAGLSGSGKTTVARELGCQLSAIHLRSDAVRKHLAGVPLHQRGGDDLYTAEMTQRTYKRLLELGLMLAQQGYRVILDAKYDRQALRQSVIEQAQAHGLPLQICYCTAPQAVLEERLQARQGDIADATVAVLTKQSMESFTAAEEPWVTTVDTTRDLSDQAANIVNRTR</sequence>
<dbReference type="AlphaFoldDB" id="A0A1Z3HUG9"/>
<evidence type="ECO:0000256" key="1">
    <source>
        <dbReference type="ARBA" id="ARBA00004761"/>
    </source>
</evidence>
<dbReference type="InterPro" id="IPR027417">
    <property type="entry name" value="P-loop_NTPase"/>
</dbReference>
<evidence type="ECO:0000256" key="7">
    <source>
        <dbReference type="ARBA" id="ARBA00022840"/>
    </source>
</evidence>
<name>A0A1Z3HUG9_9CYAN</name>
<dbReference type="InterPro" id="IPR006001">
    <property type="entry name" value="Therm_gnt_kin"/>
</dbReference>
<dbReference type="PANTHER" id="PTHR43883:SF1">
    <property type="entry name" value="GLUCONOKINASE"/>
    <property type="match status" value="1"/>
</dbReference>
<dbReference type="SUPFAM" id="SSF52540">
    <property type="entry name" value="P-loop containing nucleoside triphosphate hydrolases"/>
    <property type="match status" value="1"/>
</dbReference>
<keyword evidence="7" id="KW-0067">ATP-binding</keyword>
<dbReference type="CDD" id="cd02021">
    <property type="entry name" value="GntK"/>
    <property type="match status" value="1"/>
</dbReference>
<protein>
    <recommendedName>
        <fullName evidence="3">gluconokinase</fullName>
        <ecNumber evidence="3">2.7.1.12</ecNumber>
    </recommendedName>
</protein>
<dbReference type="Pfam" id="PF01636">
    <property type="entry name" value="APH"/>
    <property type="match status" value="1"/>
</dbReference>
<keyword evidence="5" id="KW-0547">Nucleotide-binding</keyword>
<dbReference type="InterPro" id="IPR011009">
    <property type="entry name" value="Kinase-like_dom_sf"/>
</dbReference>
<proteinExistence type="inferred from homology"/>
<evidence type="ECO:0000313" key="11">
    <source>
        <dbReference type="Proteomes" id="UP000191901"/>
    </source>
</evidence>
<keyword evidence="11" id="KW-1185">Reference proteome</keyword>